<feature type="domain" description="Lactate/malate dehydrogenase C-terminal" evidence="7">
    <location>
        <begin position="146"/>
        <end position="307"/>
    </location>
</feature>
<dbReference type="Pfam" id="PF00056">
    <property type="entry name" value="Ldh_1_N"/>
    <property type="match status" value="1"/>
</dbReference>
<dbReference type="Proteomes" id="UP000199689">
    <property type="component" value="Unassembled WGS sequence"/>
</dbReference>
<organism evidence="8 9">
    <name type="scientific">Allisonella histaminiformans</name>
    <dbReference type="NCBI Taxonomy" id="209880"/>
    <lineage>
        <taxon>Bacteria</taxon>
        <taxon>Bacillati</taxon>
        <taxon>Bacillota</taxon>
        <taxon>Negativicutes</taxon>
        <taxon>Veillonellales</taxon>
        <taxon>Veillonellaceae</taxon>
        <taxon>Allisonella</taxon>
    </lineage>
</organism>
<evidence type="ECO:0000256" key="1">
    <source>
        <dbReference type="ARBA" id="ARBA00006054"/>
    </source>
</evidence>
<dbReference type="InterPro" id="IPR001557">
    <property type="entry name" value="L-lactate/malate_DH"/>
</dbReference>
<dbReference type="SUPFAM" id="SSF51735">
    <property type="entry name" value="NAD(P)-binding Rossmann-fold domains"/>
    <property type="match status" value="1"/>
</dbReference>
<dbReference type="RefSeq" id="WP_091364640.1">
    <property type="nucleotide sequence ID" value="NZ_FMXA01000013.1"/>
</dbReference>
<dbReference type="STRING" id="209880.SAMN02910343_01106"/>
<comment type="similarity">
    <text evidence="1">Belongs to the LDH/MDH superfamily. LDH family.</text>
</comment>
<dbReference type="GeneID" id="87756125"/>
<keyword evidence="2 5" id="KW-0560">Oxidoreductase</keyword>
<name>A0A1G5W409_9FIRM</name>
<dbReference type="AlphaFoldDB" id="A0A1G5W409"/>
<dbReference type="PANTHER" id="PTHR43128">
    <property type="entry name" value="L-2-HYDROXYCARBOXYLATE DEHYDROGENASE (NAD(P)(+))"/>
    <property type="match status" value="1"/>
</dbReference>
<dbReference type="PANTHER" id="PTHR43128:SF31">
    <property type="entry name" value="L-LACTATE DEHYDROGENASE"/>
    <property type="match status" value="1"/>
</dbReference>
<evidence type="ECO:0000259" key="6">
    <source>
        <dbReference type="Pfam" id="PF00056"/>
    </source>
</evidence>
<dbReference type="InterPro" id="IPR015955">
    <property type="entry name" value="Lactate_DH/Glyco_Ohase_4_C"/>
</dbReference>
<feature type="binding site" evidence="4">
    <location>
        <position position="35"/>
    </location>
    <ligand>
        <name>NAD(+)</name>
        <dbReference type="ChEBI" id="CHEBI:57540"/>
    </ligand>
</feature>
<dbReference type="InterPro" id="IPR018177">
    <property type="entry name" value="L-lactate_DH_AS"/>
</dbReference>
<dbReference type="Pfam" id="PF02866">
    <property type="entry name" value="Ldh_1_C"/>
    <property type="match status" value="1"/>
</dbReference>
<feature type="binding site" evidence="4">
    <location>
        <begin position="119"/>
        <end position="121"/>
    </location>
    <ligand>
        <name>NAD(+)</name>
        <dbReference type="ChEBI" id="CHEBI:57540"/>
    </ligand>
</feature>
<dbReference type="EMBL" id="FMXA01000013">
    <property type="protein sequence ID" value="SDA52762.1"/>
    <property type="molecule type" value="Genomic_DNA"/>
</dbReference>
<evidence type="ECO:0000256" key="4">
    <source>
        <dbReference type="PIRSR" id="PIRSR000102-3"/>
    </source>
</evidence>
<dbReference type="GO" id="GO:0006089">
    <property type="term" value="P:lactate metabolic process"/>
    <property type="evidence" value="ECO:0007669"/>
    <property type="project" value="TreeGrafter"/>
</dbReference>
<dbReference type="OrthoDB" id="9802969at2"/>
<evidence type="ECO:0000256" key="5">
    <source>
        <dbReference type="RuleBase" id="RU003369"/>
    </source>
</evidence>
<dbReference type="InterPro" id="IPR036291">
    <property type="entry name" value="NAD(P)-bd_dom_sf"/>
</dbReference>
<evidence type="ECO:0000256" key="2">
    <source>
        <dbReference type="ARBA" id="ARBA00023002"/>
    </source>
</evidence>
<dbReference type="PROSITE" id="PS00064">
    <property type="entry name" value="L_LDH"/>
    <property type="match status" value="1"/>
</dbReference>
<feature type="domain" description="Lactate/malate dehydrogenase N-terminal" evidence="6">
    <location>
        <begin position="7"/>
        <end position="143"/>
    </location>
</feature>
<evidence type="ECO:0000256" key="3">
    <source>
        <dbReference type="PIRSR" id="PIRSR000102-1"/>
    </source>
</evidence>
<feature type="binding site" evidence="4">
    <location>
        <begin position="10"/>
        <end position="15"/>
    </location>
    <ligand>
        <name>NAD(+)</name>
        <dbReference type="ChEBI" id="CHEBI:57540"/>
    </ligand>
</feature>
<accession>A0A1G5W409</accession>
<gene>
    <name evidence="8" type="ORF">SAMN02910343_01106</name>
</gene>
<dbReference type="Gene3D" id="3.90.110.10">
    <property type="entry name" value="Lactate dehydrogenase/glycoside hydrolase, family 4, C-terminal"/>
    <property type="match status" value="1"/>
</dbReference>
<dbReference type="InterPro" id="IPR022383">
    <property type="entry name" value="Lactate/malate_DH_C"/>
</dbReference>
<dbReference type="PIRSF" id="PIRSF000102">
    <property type="entry name" value="Lac_mal_DH"/>
    <property type="match status" value="1"/>
</dbReference>
<evidence type="ECO:0000259" key="7">
    <source>
        <dbReference type="Pfam" id="PF02866"/>
    </source>
</evidence>
<dbReference type="PRINTS" id="PR00086">
    <property type="entry name" value="LLDHDRGNASE"/>
</dbReference>
<proteinExistence type="inferred from homology"/>
<dbReference type="Gene3D" id="3.40.50.720">
    <property type="entry name" value="NAD(P)-binding Rossmann-like Domain"/>
    <property type="match status" value="1"/>
</dbReference>
<dbReference type="GO" id="GO:0004459">
    <property type="term" value="F:L-lactate dehydrogenase (NAD+) activity"/>
    <property type="evidence" value="ECO:0007669"/>
    <property type="project" value="InterPro"/>
</dbReference>
<dbReference type="InterPro" id="IPR001236">
    <property type="entry name" value="Lactate/malate_DH_N"/>
</dbReference>
<dbReference type="SUPFAM" id="SSF56327">
    <property type="entry name" value="LDH C-terminal domain-like"/>
    <property type="match status" value="1"/>
</dbReference>
<sequence length="315" mass="34111">MHKRILGIIGAGHVGSHIAYAAGMLDAADIVKICDINEIAAASQVQDLNDAVKFMPGKVHYESAGYPELGDCGIIINTAGKTSMSAENRDNELIFTARLIISCMEKVQASGFSGVFINVANPCDVITQVISESGILPEGHVFGTGTSLDSARLTDYLSQLTGLDHNSFDGLVMGEHGDSQMIPWSHIDFMGQPFEKAAREFGIHIDREQARKHILDTARRIYKGKGCTEFGIGAVAASIARAVFADDKKIFMLSAPLHGEYGHTGICAGVPAVVGQNGIEKVLEYDLTEEEREQFNQSCEKIRQGVSRAHELMKE</sequence>
<evidence type="ECO:0000313" key="9">
    <source>
        <dbReference type="Proteomes" id="UP000199689"/>
    </source>
</evidence>
<evidence type="ECO:0000313" key="8">
    <source>
        <dbReference type="EMBL" id="SDA52762.1"/>
    </source>
</evidence>
<protein>
    <submittedName>
        <fullName evidence="8">L-lactate dehydrogenase</fullName>
    </submittedName>
</protein>
<feature type="active site" description="Proton acceptor" evidence="3">
    <location>
        <position position="176"/>
    </location>
</feature>
<keyword evidence="4" id="KW-0520">NAD</keyword>
<keyword evidence="9" id="KW-1185">Reference proteome</keyword>
<reference evidence="8 9" key="1">
    <citation type="submission" date="2016-10" db="EMBL/GenBank/DDBJ databases">
        <authorList>
            <person name="de Groot N.N."/>
        </authorList>
    </citation>
    <scope>NUCLEOTIDE SEQUENCE [LARGE SCALE GENOMIC DNA]</scope>
    <source>
        <strain evidence="8 9">DSM 15230</strain>
    </source>
</reference>